<name>A0AAD4SF86_9MAGN</name>
<gene>
    <name evidence="2" type="ORF">MKW98_014884</name>
</gene>
<proteinExistence type="predicted"/>
<organism evidence="2 3">
    <name type="scientific">Papaver atlanticum</name>
    <dbReference type="NCBI Taxonomy" id="357466"/>
    <lineage>
        <taxon>Eukaryota</taxon>
        <taxon>Viridiplantae</taxon>
        <taxon>Streptophyta</taxon>
        <taxon>Embryophyta</taxon>
        <taxon>Tracheophyta</taxon>
        <taxon>Spermatophyta</taxon>
        <taxon>Magnoliopsida</taxon>
        <taxon>Ranunculales</taxon>
        <taxon>Papaveraceae</taxon>
        <taxon>Papaveroideae</taxon>
        <taxon>Papaver</taxon>
    </lineage>
</organism>
<dbReference type="AlphaFoldDB" id="A0AAD4SF86"/>
<feature type="compositionally biased region" description="Polar residues" evidence="1">
    <location>
        <begin position="12"/>
        <end position="24"/>
    </location>
</feature>
<feature type="region of interest" description="Disordered" evidence="1">
    <location>
        <begin position="1"/>
        <end position="24"/>
    </location>
</feature>
<keyword evidence="3" id="KW-1185">Reference proteome</keyword>
<protein>
    <submittedName>
        <fullName evidence="2">Uncharacterized protein</fullName>
    </submittedName>
</protein>
<dbReference type="Proteomes" id="UP001202328">
    <property type="component" value="Unassembled WGS sequence"/>
</dbReference>
<comment type="caution">
    <text evidence="2">The sequence shown here is derived from an EMBL/GenBank/DDBJ whole genome shotgun (WGS) entry which is preliminary data.</text>
</comment>
<evidence type="ECO:0000313" key="3">
    <source>
        <dbReference type="Proteomes" id="UP001202328"/>
    </source>
</evidence>
<accession>A0AAD4SF86</accession>
<reference evidence="2" key="1">
    <citation type="submission" date="2022-04" db="EMBL/GenBank/DDBJ databases">
        <title>A functionally conserved STORR gene fusion in Papaver species that diverged 16.8 million years ago.</title>
        <authorList>
            <person name="Catania T."/>
        </authorList>
    </citation>
    <scope>NUCLEOTIDE SEQUENCE</scope>
    <source>
        <strain evidence="2">S-188037</strain>
    </source>
</reference>
<evidence type="ECO:0000313" key="2">
    <source>
        <dbReference type="EMBL" id="KAI3904704.1"/>
    </source>
</evidence>
<sequence length="140" mass="16322">MDYRNGPDGYKSSCTNLPPSSSTNTYFTEQASSMGYEIPRADLMRDSVHLREAIEIELEKERIRQEIIEAEIIRRKVIEAELERQKIRISTIRRAQSRAPLLRQHHHASVDDSLLQERFSFSSHPEDGGFDRFPIRGRNH</sequence>
<dbReference type="EMBL" id="JAJJMB010011095">
    <property type="protein sequence ID" value="KAI3904704.1"/>
    <property type="molecule type" value="Genomic_DNA"/>
</dbReference>
<evidence type="ECO:0000256" key="1">
    <source>
        <dbReference type="SAM" id="MobiDB-lite"/>
    </source>
</evidence>